<evidence type="ECO:0000256" key="6">
    <source>
        <dbReference type="SAM" id="MobiDB-lite"/>
    </source>
</evidence>
<dbReference type="Gene3D" id="3.30.70.790">
    <property type="entry name" value="UreE, C-terminal domain"/>
    <property type="match status" value="1"/>
</dbReference>
<evidence type="ECO:0000259" key="7">
    <source>
        <dbReference type="SMART" id="SM00988"/>
    </source>
</evidence>
<evidence type="ECO:0000313" key="8">
    <source>
        <dbReference type="EMBL" id="MCQ3828874.1"/>
    </source>
</evidence>
<dbReference type="Pfam" id="PF02814">
    <property type="entry name" value="UreE_N"/>
    <property type="match status" value="1"/>
</dbReference>
<dbReference type="InterPro" id="IPR004029">
    <property type="entry name" value="UreE_N"/>
</dbReference>
<dbReference type="Pfam" id="PF05194">
    <property type="entry name" value="UreE_C"/>
    <property type="match status" value="1"/>
</dbReference>
<gene>
    <name evidence="5" type="primary">ureE</name>
    <name evidence="8" type="ORF">HXX02_05415</name>
</gene>
<dbReference type="SUPFAM" id="SSF69287">
    <property type="entry name" value="Urease metallochaperone UreE, N-terminal domain"/>
    <property type="match status" value="1"/>
</dbReference>
<name>A0ABT1P176_9GAMM</name>
<dbReference type="SMART" id="SM00988">
    <property type="entry name" value="UreE_N"/>
    <property type="match status" value="1"/>
</dbReference>
<evidence type="ECO:0000256" key="4">
    <source>
        <dbReference type="ARBA" id="ARBA00023186"/>
    </source>
</evidence>
<dbReference type="InterPro" id="IPR012406">
    <property type="entry name" value="UreE"/>
</dbReference>
<dbReference type="InterPro" id="IPR036118">
    <property type="entry name" value="UreE_N_sf"/>
</dbReference>
<dbReference type="SUPFAM" id="SSF69737">
    <property type="entry name" value="Urease metallochaperone UreE, C-terminal domain"/>
    <property type="match status" value="1"/>
</dbReference>
<evidence type="ECO:0000313" key="9">
    <source>
        <dbReference type="Proteomes" id="UP001205566"/>
    </source>
</evidence>
<feature type="region of interest" description="Disordered" evidence="6">
    <location>
        <begin position="140"/>
        <end position="177"/>
    </location>
</feature>
<comment type="caution">
    <text evidence="8">The sequence shown here is derived from an EMBL/GenBank/DDBJ whole genome shotgun (WGS) entry which is preliminary data.</text>
</comment>
<evidence type="ECO:0000256" key="1">
    <source>
        <dbReference type="ARBA" id="ARBA00004496"/>
    </source>
</evidence>
<reference evidence="8" key="1">
    <citation type="thesis" date="2020" institute="Technische Universitat Dresden" country="Dresden, Germany">
        <title>The Agarolytic System of Microbulbifer elongatus PORT2, Isolated from Batu Karas, Pangandaran West Java Indonesia.</title>
        <authorList>
            <person name="Anggraeni S.R."/>
        </authorList>
    </citation>
    <scope>NUCLEOTIDE SEQUENCE</scope>
    <source>
        <strain evidence="8">PORT2</strain>
    </source>
</reference>
<protein>
    <recommendedName>
        <fullName evidence="5">Urease accessory protein UreE</fullName>
    </recommendedName>
</protein>
<evidence type="ECO:0000256" key="3">
    <source>
        <dbReference type="ARBA" id="ARBA00022596"/>
    </source>
</evidence>
<accession>A0ABT1P176</accession>
<feature type="domain" description="UreE urease accessory N-terminal" evidence="7">
    <location>
        <begin position="1"/>
        <end position="65"/>
    </location>
</feature>
<comment type="function">
    <text evidence="5">Involved in urease metallocenter assembly. Binds nickel. Probably functions as a nickel donor during metallocenter assembly.</text>
</comment>
<proteinExistence type="inferred from homology"/>
<comment type="subcellular location">
    <subcellularLocation>
        <location evidence="1 5">Cytoplasm</location>
    </subcellularLocation>
</comment>
<sequence>MEIFRRLGIKPELSADYRVILDHLQRDRGRLRVFADDGSEVRIFLERGKPLLVGEILQSECGKTIEVIGAEEPVTTARSDDWVTFSRACYHLGNRHVKLQISDSVEDRWLRITPDHVLEEMLELLGLKLTREQAVLVPESGAYSGGHSHSHSHSHGHEESGHGHHHHHGEQHEHHHH</sequence>
<comment type="similarity">
    <text evidence="5">Belongs to the UreE family.</text>
</comment>
<dbReference type="HAMAP" id="MF_00822">
    <property type="entry name" value="UreE"/>
    <property type="match status" value="1"/>
</dbReference>
<dbReference type="Gene3D" id="2.60.260.20">
    <property type="entry name" value="Urease metallochaperone UreE, N-terminal domain"/>
    <property type="match status" value="1"/>
</dbReference>
<evidence type="ECO:0000256" key="2">
    <source>
        <dbReference type="ARBA" id="ARBA00022490"/>
    </source>
</evidence>
<keyword evidence="2 5" id="KW-0963">Cytoplasm</keyword>
<dbReference type="Proteomes" id="UP001205566">
    <property type="component" value="Unassembled WGS sequence"/>
</dbReference>
<keyword evidence="4 5" id="KW-0143">Chaperone</keyword>
<organism evidence="8 9">
    <name type="scientific">Microbulbifer elongatus</name>
    <dbReference type="NCBI Taxonomy" id="86173"/>
    <lineage>
        <taxon>Bacteria</taxon>
        <taxon>Pseudomonadati</taxon>
        <taxon>Pseudomonadota</taxon>
        <taxon>Gammaproteobacteria</taxon>
        <taxon>Cellvibrionales</taxon>
        <taxon>Microbulbiferaceae</taxon>
        <taxon>Microbulbifer</taxon>
    </lineage>
</organism>
<evidence type="ECO:0000256" key="5">
    <source>
        <dbReference type="HAMAP-Rule" id="MF_00822"/>
    </source>
</evidence>
<keyword evidence="3 5" id="KW-0533">Nickel</keyword>
<keyword evidence="9" id="KW-1185">Reference proteome</keyword>
<dbReference type="EMBL" id="JACASI010000014">
    <property type="protein sequence ID" value="MCQ3828874.1"/>
    <property type="molecule type" value="Genomic_DNA"/>
</dbReference>
<dbReference type="InterPro" id="IPR007864">
    <property type="entry name" value="UreE_C_dom"/>
</dbReference>